<keyword evidence="6" id="KW-1185">Reference proteome</keyword>
<dbReference type="Gene3D" id="1.10.260.40">
    <property type="entry name" value="lambda repressor-like DNA-binding domains"/>
    <property type="match status" value="1"/>
</dbReference>
<dbReference type="AlphaFoldDB" id="A0A429ZQQ6"/>
<dbReference type="EMBL" id="NGJU01000008">
    <property type="protein sequence ID" value="RST96032.1"/>
    <property type="molecule type" value="Genomic_DNA"/>
</dbReference>
<keyword evidence="3" id="KW-0804">Transcription</keyword>
<dbReference type="GeneID" id="98567999"/>
<name>A0A429ZQQ6_9ENTE</name>
<dbReference type="PANTHER" id="PTHR30146">
    <property type="entry name" value="LACI-RELATED TRANSCRIPTIONAL REPRESSOR"/>
    <property type="match status" value="1"/>
</dbReference>
<keyword evidence="1" id="KW-0805">Transcription regulation</keyword>
<evidence type="ECO:0000313" key="5">
    <source>
        <dbReference type="EMBL" id="RST96032.1"/>
    </source>
</evidence>
<feature type="domain" description="HTH lacI-type" evidence="4">
    <location>
        <begin position="4"/>
        <end position="58"/>
    </location>
</feature>
<organism evidence="5 6">
    <name type="scientific">Vagococcus salmoninarum</name>
    <dbReference type="NCBI Taxonomy" id="2739"/>
    <lineage>
        <taxon>Bacteria</taxon>
        <taxon>Bacillati</taxon>
        <taxon>Bacillota</taxon>
        <taxon>Bacilli</taxon>
        <taxon>Lactobacillales</taxon>
        <taxon>Enterococcaceae</taxon>
        <taxon>Vagococcus</taxon>
    </lineage>
</organism>
<dbReference type="InterPro" id="IPR010982">
    <property type="entry name" value="Lambda_DNA-bd_dom_sf"/>
</dbReference>
<dbReference type="Gene3D" id="3.40.50.2300">
    <property type="match status" value="2"/>
</dbReference>
<dbReference type="CDD" id="cd06267">
    <property type="entry name" value="PBP1_LacI_sugar_binding-like"/>
    <property type="match status" value="1"/>
</dbReference>
<dbReference type="Proteomes" id="UP000287239">
    <property type="component" value="Unassembled WGS sequence"/>
</dbReference>
<dbReference type="InterPro" id="IPR028082">
    <property type="entry name" value="Peripla_BP_I"/>
</dbReference>
<keyword evidence="2" id="KW-0238">DNA-binding</keyword>
<evidence type="ECO:0000256" key="2">
    <source>
        <dbReference type="ARBA" id="ARBA00023125"/>
    </source>
</evidence>
<dbReference type="SMART" id="SM00354">
    <property type="entry name" value="HTH_LACI"/>
    <property type="match status" value="1"/>
</dbReference>
<dbReference type="OrthoDB" id="9775106at2"/>
<dbReference type="PROSITE" id="PS50932">
    <property type="entry name" value="HTH_LACI_2"/>
    <property type="match status" value="1"/>
</dbReference>
<dbReference type="RefSeq" id="WP_126779270.1">
    <property type="nucleotide sequence ID" value="NZ_NGJU01000008.1"/>
</dbReference>
<evidence type="ECO:0000256" key="3">
    <source>
        <dbReference type="ARBA" id="ARBA00023163"/>
    </source>
</evidence>
<dbReference type="InterPro" id="IPR000843">
    <property type="entry name" value="HTH_LacI"/>
</dbReference>
<dbReference type="CDD" id="cd01392">
    <property type="entry name" value="HTH_LacI"/>
    <property type="match status" value="1"/>
</dbReference>
<proteinExistence type="predicted"/>
<evidence type="ECO:0000256" key="1">
    <source>
        <dbReference type="ARBA" id="ARBA00023015"/>
    </source>
</evidence>
<dbReference type="SUPFAM" id="SSF53822">
    <property type="entry name" value="Periplasmic binding protein-like I"/>
    <property type="match status" value="1"/>
</dbReference>
<protein>
    <submittedName>
        <fullName evidence="5">LacI family transcriptional regulator</fullName>
    </submittedName>
</protein>
<dbReference type="InterPro" id="IPR046335">
    <property type="entry name" value="LacI/GalR-like_sensor"/>
</dbReference>
<dbReference type="SUPFAM" id="SSF47413">
    <property type="entry name" value="lambda repressor-like DNA-binding domains"/>
    <property type="match status" value="1"/>
</dbReference>
<reference evidence="5 6" key="1">
    <citation type="submission" date="2017-05" db="EMBL/GenBank/DDBJ databases">
        <title>Vagococcus spp. assemblies.</title>
        <authorList>
            <person name="Gulvik C.A."/>
        </authorList>
    </citation>
    <scope>NUCLEOTIDE SEQUENCE [LARGE SCALE GENOMIC DNA]</scope>
    <source>
        <strain evidence="5 6">NCFB 2777</strain>
    </source>
</reference>
<sequence>MSKTTIKDVAKASGYSISTVSNAINNVDVITPSTKEHILKVAKELNYVPNINGKLLKAKESKMIGFFTSSISGPYFYKLVETMAKEAEINGYGLNIFVTTNRKKLMDNIIGGNVDGVIIFEDQWVDEEVISVLEGTSKKCVFLDRSIEAETMTSITFDSFKAGYEATKYLLNLGNRKIIFVDGIESMYDNLQRKQGYEAAMAEAGFQLTEDDFIQGLFEENASYIATKAYLHNPNFVRPDAFLASNDLSAIGTIKGIQSEGMAVPADIQVMGFDDIDIAEYFQPPLTTVWNPIARQGVLAVESLLKMLQGEAAPAMTKLEGKLVVRQSTQFSGK</sequence>
<dbReference type="Pfam" id="PF00356">
    <property type="entry name" value="LacI"/>
    <property type="match status" value="1"/>
</dbReference>
<dbReference type="Pfam" id="PF13377">
    <property type="entry name" value="Peripla_BP_3"/>
    <property type="match status" value="1"/>
</dbReference>
<dbReference type="GO" id="GO:0003700">
    <property type="term" value="F:DNA-binding transcription factor activity"/>
    <property type="evidence" value="ECO:0007669"/>
    <property type="project" value="TreeGrafter"/>
</dbReference>
<dbReference type="PANTHER" id="PTHR30146:SF109">
    <property type="entry name" value="HTH-TYPE TRANSCRIPTIONAL REGULATOR GALS"/>
    <property type="match status" value="1"/>
</dbReference>
<evidence type="ECO:0000259" key="4">
    <source>
        <dbReference type="PROSITE" id="PS50932"/>
    </source>
</evidence>
<dbReference type="GO" id="GO:0000976">
    <property type="term" value="F:transcription cis-regulatory region binding"/>
    <property type="evidence" value="ECO:0007669"/>
    <property type="project" value="TreeGrafter"/>
</dbReference>
<gene>
    <name evidence="5" type="ORF">CBF35_06430</name>
</gene>
<accession>A0A429ZQQ6</accession>
<evidence type="ECO:0000313" key="6">
    <source>
        <dbReference type="Proteomes" id="UP000287239"/>
    </source>
</evidence>
<comment type="caution">
    <text evidence="5">The sequence shown here is derived from an EMBL/GenBank/DDBJ whole genome shotgun (WGS) entry which is preliminary data.</text>
</comment>